<name>A0A5C7GWK0_9ROSI</name>
<dbReference type="OrthoDB" id="1741404at2759"/>
<gene>
    <name evidence="3" type="ORF">EZV62_024752</name>
</gene>
<evidence type="ECO:0000313" key="4">
    <source>
        <dbReference type="Proteomes" id="UP000323000"/>
    </source>
</evidence>
<dbReference type="AlphaFoldDB" id="A0A5C7GWK0"/>
<dbReference type="PROSITE" id="PS51375">
    <property type="entry name" value="PPR"/>
    <property type="match status" value="1"/>
</dbReference>
<evidence type="ECO:0000313" key="3">
    <source>
        <dbReference type="EMBL" id="TXG48877.1"/>
    </source>
</evidence>
<dbReference type="Gene3D" id="1.25.40.10">
    <property type="entry name" value="Tetratricopeptide repeat domain"/>
    <property type="match status" value="1"/>
</dbReference>
<proteinExistence type="predicted"/>
<dbReference type="InterPro" id="IPR002885">
    <property type="entry name" value="PPR_rpt"/>
</dbReference>
<keyword evidence="1" id="KW-0677">Repeat</keyword>
<comment type="caution">
    <text evidence="3">The sequence shown here is derived from an EMBL/GenBank/DDBJ whole genome shotgun (WGS) entry which is preliminary data.</text>
</comment>
<evidence type="ECO:0008006" key="5">
    <source>
        <dbReference type="Google" id="ProtNLM"/>
    </source>
</evidence>
<organism evidence="3 4">
    <name type="scientific">Acer yangbiense</name>
    <dbReference type="NCBI Taxonomy" id="1000413"/>
    <lineage>
        <taxon>Eukaryota</taxon>
        <taxon>Viridiplantae</taxon>
        <taxon>Streptophyta</taxon>
        <taxon>Embryophyta</taxon>
        <taxon>Tracheophyta</taxon>
        <taxon>Spermatophyta</taxon>
        <taxon>Magnoliopsida</taxon>
        <taxon>eudicotyledons</taxon>
        <taxon>Gunneridae</taxon>
        <taxon>Pentapetalae</taxon>
        <taxon>rosids</taxon>
        <taxon>malvids</taxon>
        <taxon>Sapindales</taxon>
        <taxon>Sapindaceae</taxon>
        <taxon>Hippocastanoideae</taxon>
        <taxon>Acereae</taxon>
        <taxon>Acer</taxon>
    </lineage>
</organism>
<accession>A0A5C7GWK0</accession>
<evidence type="ECO:0000256" key="1">
    <source>
        <dbReference type="ARBA" id="ARBA00022737"/>
    </source>
</evidence>
<protein>
    <recommendedName>
        <fullName evidence="5">Pentatricopeptide repeat-containing protein</fullName>
    </recommendedName>
</protein>
<dbReference type="Pfam" id="PF01535">
    <property type="entry name" value="PPR"/>
    <property type="match status" value="2"/>
</dbReference>
<sequence length="186" mass="20766">MKDLIDKLLNTLKPHRVCYALFKALNSLESPKFNPNVFGTLIIAFSEMGLVEEASWVYHKIGILPAVPVCNALLNGLVKKGMFGSMWQFHTDMLSRGMVSNFVTYGKVEKVKSLCLQYATATQWLISSSIDVTKLEEPSDSSSASQKLKQLSKFEREFNAELQSLGPILSTSSQAEPYLTHLGTWK</sequence>
<evidence type="ECO:0000256" key="2">
    <source>
        <dbReference type="PROSITE-ProRule" id="PRU00708"/>
    </source>
</evidence>
<feature type="repeat" description="PPR" evidence="2">
    <location>
        <begin position="66"/>
        <end position="100"/>
    </location>
</feature>
<dbReference type="Proteomes" id="UP000323000">
    <property type="component" value="Chromosome 12"/>
</dbReference>
<dbReference type="EMBL" id="VAHF01000012">
    <property type="protein sequence ID" value="TXG48877.1"/>
    <property type="molecule type" value="Genomic_DNA"/>
</dbReference>
<dbReference type="InterPro" id="IPR011990">
    <property type="entry name" value="TPR-like_helical_dom_sf"/>
</dbReference>
<keyword evidence="4" id="KW-1185">Reference proteome</keyword>
<dbReference type="NCBIfam" id="TIGR00756">
    <property type="entry name" value="PPR"/>
    <property type="match status" value="1"/>
</dbReference>
<reference evidence="4" key="1">
    <citation type="journal article" date="2019" name="Gigascience">
        <title>De novo genome assembly of the endangered Acer yangbiense, a plant species with extremely small populations endemic to Yunnan Province, China.</title>
        <authorList>
            <person name="Yang J."/>
            <person name="Wariss H.M."/>
            <person name="Tao L."/>
            <person name="Zhang R."/>
            <person name="Yun Q."/>
            <person name="Hollingsworth P."/>
            <person name="Dao Z."/>
            <person name="Luo G."/>
            <person name="Guo H."/>
            <person name="Ma Y."/>
            <person name="Sun W."/>
        </authorList>
    </citation>
    <scope>NUCLEOTIDE SEQUENCE [LARGE SCALE GENOMIC DNA]</scope>
    <source>
        <strain evidence="4">cv. Malutang</strain>
    </source>
</reference>